<evidence type="ECO:0000313" key="2">
    <source>
        <dbReference type="Proteomes" id="UP001143856"/>
    </source>
</evidence>
<comment type="caution">
    <text evidence="1">The sequence shown here is derived from an EMBL/GenBank/DDBJ whole genome shotgun (WGS) entry which is preliminary data.</text>
</comment>
<sequence>MKRNFFAYPTDVSLLTSIAPRLLRESPVCVDKDLSEITAMVQNEPKWFASLDGSLPSRVLDYMYLGNLGHANNPDLLRALGITQILSVGETAMWRDGELEAWGADNVLVIQGVQDNGIDPLTDEFEKCLDFIGKPRTSERHGHLGPLQVGVSRSATICIAEQISTAYWPRFRPDVTDQDKGKGTILDLCDSGDLKNIVEYKAWARSQEMSPVFPRREEVEITLRAALDDIIMGELNTYRRVTAQEDTAMETPTQSTSSSPDALSRDDPWVQQQWGRLPEFRPALLVLGWT</sequence>
<dbReference type="Proteomes" id="UP001143856">
    <property type="component" value="Unassembled WGS sequence"/>
</dbReference>
<organism evidence="1 2">
    <name type="scientific">Xylaria curta</name>
    <dbReference type="NCBI Taxonomy" id="42375"/>
    <lineage>
        <taxon>Eukaryota</taxon>
        <taxon>Fungi</taxon>
        <taxon>Dikarya</taxon>
        <taxon>Ascomycota</taxon>
        <taxon>Pezizomycotina</taxon>
        <taxon>Sordariomycetes</taxon>
        <taxon>Xylariomycetidae</taxon>
        <taxon>Xylariales</taxon>
        <taxon>Xylariaceae</taxon>
        <taxon>Xylaria</taxon>
    </lineage>
</organism>
<accession>A0ACC1PSE0</accession>
<name>A0ACC1PSE0_9PEZI</name>
<gene>
    <name evidence="1" type="ORF">NUW58_g499</name>
</gene>
<reference evidence="1" key="1">
    <citation type="submission" date="2022-10" db="EMBL/GenBank/DDBJ databases">
        <title>Genome Sequence of Xylaria curta.</title>
        <authorList>
            <person name="Buettner E."/>
        </authorList>
    </citation>
    <scope>NUCLEOTIDE SEQUENCE</scope>
    <source>
        <strain evidence="1">Babe10</strain>
    </source>
</reference>
<evidence type="ECO:0000313" key="1">
    <source>
        <dbReference type="EMBL" id="KAJ2997909.1"/>
    </source>
</evidence>
<protein>
    <submittedName>
        <fullName evidence="1">Uncharacterized protein</fullName>
    </submittedName>
</protein>
<proteinExistence type="predicted"/>
<dbReference type="EMBL" id="JAPDGR010000042">
    <property type="protein sequence ID" value="KAJ2997909.1"/>
    <property type="molecule type" value="Genomic_DNA"/>
</dbReference>
<keyword evidence="2" id="KW-1185">Reference proteome</keyword>